<evidence type="ECO:0000313" key="2">
    <source>
        <dbReference type="Proteomes" id="UP000199103"/>
    </source>
</evidence>
<name>A0A1H1XAC5_9ACTN</name>
<evidence type="ECO:0000313" key="1">
    <source>
        <dbReference type="EMBL" id="SDT06257.1"/>
    </source>
</evidence>
<dbReference type="InterPro" id="IPR044668">
    <property type="entry name" value="PuuD-like"/>
</dbReference>
<dbReference type="CDD" id="cd01745">
    <property type="entry name" value="GATase1_2"/>
    <property type="match status" value="1"/>
</dbReference>
<dbReference type="GO" id="GO:0005829">
    <property type="term" value="C:cytosol"/>
    <property type="evidence" value="ECO:0007669"/>
    <property type="project" value="TreeGrafter"/>
</dbReference>
<keyword evidence="2" id="KW-1185">Reference proteome</keyword>
<dbReference type="OrthoDB" id="9813383at2"/>
<reference evidence="1 2" key="1">
    <citation type="submission" date="2016-10" db="EMBL/GenBank/DDBJ databases">
        <authorList>
            <person name="de Groot N.N."/>
        </authorList>
    </citation>
    <scope>NUCLEOTIDE SEQUENCE [LARGE SCALE GENOMIC DNA]</scope>
    <source>
        <strain evidence="1 2">DSM 21800</strain>
    </source>
</reference>
<proteinExistence type="predicted"/>
<dbReference type="Pfam" id="PF07722">
    <property type="entry name" value="Peptidase_C26"/>
    <property type="match status" value="1"/>
</dbReference>
<dbReference type="Gene3D" id="3.40.50.880">
    <property type="match status" value="1"/>
</dbReference>
<gene>
    <name evidence="1" type="ORF">SAMN04489812_3997</name>
</gene>
<dbReference type="RefSeq" id="WP_091527179.1">
    <property type="nucleotide sequence ID" value="NZ_LT629772.1"/>
</dbReference>
<accession>A0A1H1XAC5</accession>
<dbReference type="Proteomes" id="UP000199103">
    <property type="component" value="Chromosome I"/>
</dbReference>
<dbReference type="InterPro" id="IPR029062">
    <property type="entry name" value="Class_I_gatase-like"/>
</dbReference>
<dbReference type="EMBL" id="LT629772">
    <property type="protein sequence ID" value="SDT06257.1"/>
    <property type="molecule type" value="Genomic_DNA"/>
</dbReference>
<dbReference type="AlphaFoldDB" id="A0A1H1XAC5"/>
<sequence>MTGSGRPVIGLSTYRVDAQWGVWDGEAVLLPTTYTRSIEAAGGIAMLLPPPSEGLPAAEFADTAVSRIDGLVITGGSDVDPSRYGAERHRETDEPHGQRDVWELALLDAAAAVSLPTLGICRGVQVMAVHGGGTLHQHVPEVVGHSAHSPGGRVYGEVAVSIEPGSRLASLVSASTVGDRLTVSCHHHQAVATHPGFRATAWSADGVLEAMEADGSADRFNLGIQWHPEERDDAGLFGGLVRACTPSG</sequence>
<organism evidence="1 2">
    <name type="scientific">Microlunatus soli</name>
    <dbReference type="NCBI Taxonomy" id="630515"/>
    <lineage>
        <taxon>Bacteria</taxon>
        <taxon>Bacillati</taxon>
        <taxon>Actinomycetota</taxon>
        <taxon>Actinomycetes</taxon>
        <taxon>Propionibacteriales</taxon>
        <taxon>Propionibacteriaceae</taxon>
        <taxon>Microlunatus</taxon>
    </lineage>
</organism>
<dbReference type="GO" id="GO:0016740">
    <property type="term" value="F:transferase activity"/>
    <property type="evidence" value="ECO:0007669"/>
    <property type="project" value="UniProtKB-KW"/>
</dbReference>
<dbReference type="GO" id="GO:0033969">
    <property type="term" value="F:gamma-glutamyl-gamma-aminobutyrate hydrolase activity"/>
    <property type="evidence" value="ECO:0007669"/>
    <property type="project" value="TreeGrafter"/>
</dbReference>
<dbReference type="GO" id="GO:0006598">
    <property type="term" value="P:polyamine catabolic process"/>
    <property type="evidence" value="ECO:0007669"/>
    <property type="project" value="TreeGrafter"/>
</dbReference>
<protein>
    <submittedName>
        <fullName evidence="1">Putative glutamine amidotransferase</fullName>
    </submittedName>
</protein>
<dbReference type="STRING" id="630515.SAMN04489812_3997"/>
<dbReference type="InterPro" id="IPR011697">
    <property type="entry name" value="Peptidase_C26"/>
</dbReference>
<dbReference type="PANTHER" id="PTHR43235:SF1">
    <property type="entry name" value="GLUTAMINE AMIDOTRANSFERASE PB2B2.05-RELATED"/>
    <property type="match status" value="1"/>
</dbReference>
<dbReference type="SUPFAM" id="SSF52317">
    <property type="entry name" value="Class I glutamine amidotransferase-like"/>
    <property type="match status" value="1"/>
</dbReference>
<dbReference type="PANTHER" id="PTHR43235">
    <property type="entry name" value="GLUTAMINE AMIDOTRANSFERASE PB2B2.05-RELATED"/>
    <property type="match status" value="1"/>
</dbReference>
<keyword evidence="1" id="KW-0315">Glutamine amidotransferase</keyword>
<keyword evidence="1" id="KW-0808">Transferase</keyword>
<dbReference type="PROSITE" id="PS51273">
    <property type="entry name" value="GATASE_TYPE_1"/>
    <property type="match status" value="1"/>
</dbReference>